<dbReference type="InterPro" id="IPR011332">
    <property type="entry name" value="Ribosomal_zn-bd"/>
</dbReference>
<dbReference type="AlphaFoldDB" id="A0A6G1XAP9"/>
<organism evidence="6 7">
    <name type="scientific">Salinibacillus xinjiangensis</name>
    <dbReference type="NCBI Taxonomy" id="1229268"/>
    <lineage>
        <taxon>Bacteria</taxon>
        <taxon>Bacillati</taxon>
        <taxon>Bacillota</taxon>
        <taxon>Bacilli</taxon>
        <taxon>Bacillales</taxon>
        <taxon>Bacillaceae</taxon>
        <taxon>Salinibacillus</taxon>
    </lineage>
</organism>
<proteinExistence type="inferred from homology"/>
<comment type="caution">
    <text evidence="6">The sequence shown here is derived from an EMBL/GenBank/DDBJ whole genome shotgun (WGS) entry which is preliminary data.</text>
</comment>
<evidence type="ECO:0000256" key="1">
    <source>
        <dbReference type="ARBA" id="ARBA00007596"/>
    </source>
</evidence>
<evidence type="ECO:0000256" key="3">
    <source>
        <dbReference type="ARBA" id="ARBA00023274"/>
    </source>
</evidence>
<dbReference type="Proteomes" id="UP000480185">
    <property type="component" value="Unassembled WGS sequence"/>
</dbReference>
<dbReference type="PROSITE" id="PS00582">
    <property type="entry name" value="RIBOSOMAL_L33"/>
    <property type="match status" value="1"/>
</dbReference>
<protein>
    <recommendedName>
        <fullName evidence="4 5">Large ribosomal subunit protein bL33</fullName>
    </recommendedName>
</protein>
<name>A0A6G1XAP9_9BACI</name>
<dbReference type="PANTHER" id="PTHR43168">
    <property type="entry name" value="50S RIBOSOMAL PROTEIN L33, CHLOROPLASTIC"/>
    <property type="match status" value="1"/>
</dbReference>
<keyword evidence="2 5" id="KW-0689">Ribosomal protein</keyword>
<evidence type="ECO:0000256" key="2">
    <source>
        <dbReference type="ARBA" id="ARBA00022980"/>
    </source>
</evidence>
<dbReference type="Pfam" id="PF00471">
    <property type="entry name" value="Ribosomal_L33"/>
    <property type="match status" value="1"/>
</dbReference>
<dbReference type="InterPro" id="IPR001705">
    <property type="entry name" value="Ribosomal_bL33"/>
</dbReference>
<dbReference type="GO" id="GO:0006412">
    <property type="term" value="P:translation"/>
    <property type="evidence" value="ECO:0007669"/>
    <property type="project" value="UniProtKB-UniRule"/>
</dbReference>
<dbReference type="InterPro" id="IPR038584">
    <property type="entry name" value="Ribosomal_bL33_sf"/>
</dbReference>
<sequence>MRKKVILACTECHNRNYSSYKNSESESGRLEIKKYCKHCGKHTLHQETK</sequence>
<evidence type="ECO:0000313" key="6">
    <source>
        <dbReference type="EMBL" id="MRG87999.1"/>
    </source>
</evidence>
<dbReference type="PANTHER" id="PTHR43168:SF5">
    <property type="entry name" value="LARGE RIBOSOMAL SUBUNIT PROTEIN BL33B"/>
    <property type="match status" value="1"/>
</dbReference>
<dbReference type="InterPro" id="IPR018264">
    <property type="entry name" value="Ribosomal_bL33_CS"/>
</dbReference>
<gene>
    <name evidence="5 6" type="primary">rpmG</name>
    <name evidence="6" type="ORF">GH754_17225</name>
</gene>
<keyword evidence="3 5" id="KW-0687">Ribonucleoprotein</keyword>
<reference evidence="6 7" key="1">
    <citation type="submission" date="2019-11" db="EMBL/GenBank/DDBJ databases">
        <authorList>
            <person name="Li J."/>
        </authorList>
    </citation>
    <scope>NUCLEOTIDE SEQUENCE [LARGE SCALE GENOMIC DNA]</scope>
    <source>
        <strain evidence="6 7">J4</strain>
    </source>
</reference>
<comment type="similarity">
    <text evidence="1 5">Belongs to the bacterial ribosomal protein bL33 family.</text>
</comment>
<evidence type="ECO:0000256" key="4">
    <source>
        <dbReference type="ARBA" id="ARBA00035176"/>
    </source>
</evidence>
<dbReference type="GO" id="GO:0003735">
    <property type="term" value="F:structural constituent of ribosome"/>
    <property type="evidence" value="ECO:0007669"/>
    <property type="project" value="InterPro"/>
</dbReference>
<dbReference type="NCBIfam" id="NF001764">
    <property type="entry name" value="PRK00504.1"/>
    <property type="match status" value="1"/>
</dbReference>
<dbReference type="HAMAP" id="MF_00294">
    <property type="entry name" value="Ribosomal_bL33"/>
    <property type="match status" value="1"/>
</dbReference>
<dbReference type="RefSeq" id="WP_153729886.1">
    <property type="nucleotide sequence ID" value="NZ_WJNH01000015.1"/>
</dbReference>
<dbReference type="NCBIfam" id="NF001860">
    <property type="entry name" value="PRK00595.1"/>
    <property type="match status" value="1"/>
</dbReference>
<keyword evidence="7" id="KW-1185">Reference proteome</keyword>
<dbReference type="Gene3D" id="2.20.28.120">
    <property type="entry name" value="Ribosomal protein L33"/>
    <property type="match status" value="1"/>
</dbReference>
<evidence type="ECO:0000256" key="5">
    <source>
        <dbReference type="HAMAP-Rule" id="MF_00294"/>
    </source>
</evidence>
<dbReference type="NCBIfam" id="TIGR01023">
    <property type="entry name" value="rpmG_bact"/>
    <property type="match status" value="1"/>
</dbReference>
<accession>A0A6G1XAP9</accession>
<evidence type="ECO:0000313" key="7">
    <source>
        <dbReference type="Proteomes" id="UP000480185"/>
    </source>
</evidence>
<dbReference type="SUPFAM" id="SSF57829">
    <property type="entry name" value="Zn-binding ribosomal proteins"/>
    <property type="match status" value="1"/>
</dbReference>
<dbReference type="GO" id="GO:0005737">
    <property type="term" value="C:cytoplasm"/>
    <property type="evidence" value="ECO:0007669"/>
    <property type="project" value="UniProtKB-ARBA"/>
</dbReference>
<dbReference type="EMBL" id="WJNH01000015">
    <property type="protein sequence ID" value="MRG87999.1"/>
    <property type="molecule type" value="Genomic_DNA"/>
</dbReference>
<dbReference type="GO" id="GO:1990904">
    <property type="term" value="C:ribonucleoprotein complex"/>
    <property type="evidence" value="ECO:0007669"/>
    <property type="project" value="UniProtKB-KW"/>
</dbReference>
<dbReference type="GO" id="GO:0005840">
    <property type="term" value="C:ribosome"/>
    <property type="evidence" value="ECO:0007669"/>
    <property type="project" value="UniProtKB-KW"/>
</dbReference>